<name>A0A381R8N4_9ZZZZ</name>
<dbReference type="EMBL" id="UINC01001750">
    <property type="protein sequence ID" value="SUZ88042.1"/>
    <property type="molecule type" value="Genomic_DNA"/>
</dbReference>
<evidence type="ECO:0008006" key="2">
    <source>
        <dbReference type="Google" id="ProtNLM"/>
    </source>
</evidence>
<dbReference type="AlphaFoldDB" id="A0A381R8N4"/>
<dbReference type="CDD" id="cd02440">
    <property type="entry name" value="AdoMet_MTases"/>
    <property type="match status" value="1"/>
</dbReference>
<dbReference type="SUPFAM" id="SSF53335">
    <property type="entry name" value="S-adenosyl-L-methionine-dependent methyltransferases"/>
    <property type="match status" value="1"/>
</dbReference>
<reference evidence="1" key="1">
    <citation type="submission" date="2018-05" db="EMBL/GenBank/DDBJ databases">
        <authorList>
            <person name="Lanie J.A."/>
            <person name="Ng W.-L."/>
            <person name="Kazmierczak K.M."/>
            <person name="Andrzejewski T.M."/>
            <person name="Davidsen T.M."/>
            <person name="Wayne K.J."/>
            <person name="Tettelin H."/>
            <person name="Glass J.I."/>
            <person name="Rusch D."/>
            <person name="Podicherti R."/>
            <person name="Tsui H.-C.T."/>
            <person name="Winkler M.E."/>
        </authorList>
    </citation>
    <scope>NUCLEOTIDE SEQUENCE</scope>
</reference>
<gene>
    <name evidence="1" type="ORF">METZ01_LOCUS40896</name>
</gene>
<protein>
    <recommendedName>
        <fullName evidence="2">Methyltransferase domain-containing protein</fullName>
    </recommendedName>
</protein>
<sequence>MKPLTHCTLCGSGNLRPVLSTRDYVVSGENFDIIECNECEVRLTTPVPEPDEMDRYYESDKYHPHSSGGFSLSDIIYKVVRGIMVGKKRRWIERFTGVRGGRLLDIGCGTGEFAASMRDGGWDVSCVDSSENARKIAKDRFDLEVMPPQVWLEQDCGPFDAITFWHTLEHVYNPEFYLYRARSQLTEKGCMFIGVPNFTSHDAQTYGDQWAAWDVPRHLTHFSPTAMERLLDRCDLSLRNMRGLPYDAYYVSLLSAKCSEQNSLSALFTGFFSNRKAGADKKWFSSLIYMVRPKSNDEG</sequence>
<organism evidence="1">
    <name type="scientific">marine metagenome</name>
    <dbReference type="NCBI Taxonomy" id="408172"/>
    <lineage>
        <taxon>unclassified sequences</taxon>
        <taxon>metagenomes</taxon>
        <taxon>ecological metagenomes</taxon>
    </lineage>
</organism>
<dbReference type="Pfam" id="PF13489">
    <property type="entry name" value="Methyltransf_23"/>
    <property type="match status" value="1"/>
</dbReference>
<dbReference type="PANTHER" id="PTHR43861:SF6">
    <property type="entry name" value="METHYLTRANSFERASE TYPE 11"/>
    <property type="match status" value="1"/>
</dbReference>
<dbReference type="Gene3D" id="3.40.50.150">
    <property type="entry name" value="Vaccinia Virus protein VP39"/>
    <property type="match status" value="1"/>
</dbReference>
<evidence type="ECO:0000313" key="1">
    <source>
        <dbReference type="EMBL" id="SUZ88042.1"/>
    </source>
</evidence>
<dbReference type="InterPro" id="IPR029063">
    <property type="entry name" value="SAM-dependent_MTases_sf"/>
</dbReference>
<dbReference type="PANTHER" id="PTHR43861">
    <property type="entry name" value="TRANS-ACONITATE 2-METHYLTRANSFERASE-RELATED"/>
    <property type="match status" value="1"/>
</dbReference>
<proteinExistence type="predicted"/>
<accession>A0A381R8N4</accession>